<sequence>MKSRLSTALAPVMSGLFVAAFFLFAALWVNGNFPIIVAVSIATALGVATYLAVSNSARLRGR</sequence>
<feature type="transmembrane region" description="Helical" evidence="1">
    <location>
        <begin position="7"/>
        <end position="29"/>
    </location>
</feature>
<evidence type="ECO:0000313" key="2">
    <source>
        <dbReference type="EMBL" id="TQM98107.1"/>
    </source>
</evidence>
<dbReference type="EMBL" id="VFPS01000003">
    <property type="protein sequence ID" value="TQM98107.1"/>
    <property type="molecule type" value="Genomic_DNA"/>
</dbReference>
<keyword evidence="1" id="KW-1133">Transmembrane helix</keyword>
<keyword evidence="1" id="KW-0812">Transmembrane</keyword>
<dbReference type="Proteomes" id="UP000319804">
    <property type="component" value="Unassembled WGS sequence"/>
</dbReference>
<keyword evidence="3" id="KW-1185">Reference proteome</keyword>
<comment type="caution">
    <text evidence="2">The sequence shown here is derived from an EMBL/GenBank/DDBJ whole genome shotgun (WGS) entry which is preliminary data.</text>
</comment>
<protein>
    <submittedName>
        <fullName evidence="2">Uncharacterized protein</fullName>
    </submittedName>
</protein>
<dbReference type="AlphaFoldDB" id="A0A4Y3USL9"/>
<keyword evidence="1" id="KW-0472">Membrane</keyword>
<feature type="transmembrane region" description="Helical" evidence="1">
    <location>
        <begin position="35"/>
        <end position="53"/>
    </location>
</feature>
<proteinExistence type="predicted"/>
<reference evidence="2 3" key="1">
    <citation type="submission" date="2019-06" db="EMBL/GenBank/DDBJ databases">
        <title>Sequencing the genomes of 1000 actinobacteria strains.</title>
        <authorList>
            <person name="Klenk H.-P."/>
        </authorList>
    </citation>
    <scope>NUCLEOTIDE SEQUENCE [LARGE SCALE GENOMIC DNA]</scope>
    <source>
        <strain evidence="2 3">DSM 20427</strain>
    </source>
</reference>
<evidence type="ECO:0000256" key="1">
    <source>
        <dbReference type="SAM" id="Phobius"/>
    </source>
</evidence>
<name>A0A4Y3USL9_9MICO</name>
<evidence type="ECO:0000313" key="3">
    <source>
        <dbReference type="Proteomes" id="UP000319804"/>
    </source>
</evidence>
<dbReference type="RefSeq" id="WP_170219063.1">
    <property type="nucleotide sequence ID" value="NZ_JAAGRZ010000001.1"/>
</dbReference>
<organism evidence="2 3">
    <name type="scientific">Microbacterium lacticum</name>
    <dbReference type="NCBI Taxonomy" id="33885"/>
    <lineage>
        <taxon>Bacteria</taxon>
        <taxon>Bacillati</taxon>
        <taxon>Actinomycetota</taxon>
        <taxon>Actinomycetes</taxon>
        <taxon>Micrococcales</taxon>
        <taxon>Microbacteriaceae</taxon>
        <taxon>Microbacterium</taxon>
    </lineage>
</organism>
<accession>A0A4Y3USL9</accession>
<gene>
    <name evidence="2" type="ORF">FHX68_2135</name>
</gene>